<keyword evidence="2" id="KW-0472">Membrane</keyword>
<keyword evidence="4" id="KW-1185">Reference proteome</keyword>
<evidence type="ECO:0000256" key="1">
    <source>
        <dbReference type="SAM" id="MobiDB-lite"/>
    </source>
</evidence>
<protein>
    <submittedName>
        <fullName evidence="3">Uncharacterized protein</fullName>
    </submittedName>
</protein>
<feature type="transmembrane region" description="Helical" evidence="2">
    <location>
        <begin position="171"/>
        <end position="196"/>
    </location>
</feature>
<sequence length="235" mass="26907">MNSHWILLSLISVLTRISHVSCYSCYQGSEGNLNITPVTRGTVLCSFQVIDPCDKSKIHTYHAFQSDHTFSRRCYFRDSDKLVACSCDTDLCNRDVDIIRRRLEKTIDLDPEVRKCVEDRLNELERKLKGWDTTTTKAPNQDQGNDAHMSNRGQQQTGKKAKDRSGGTSDFIIFLILVVVAVILLVAIIPALLYCLTLKNRRSQRKSLLMFHEKIESLVLMPLPYWRCCAHNQTV</sequence>
<dbReference type="Proteomes" id="UP001176961">
    <property type="component" value="Unassembled WGS sequence"/>
</dbReference>
<name>A0AA36DJV4_CYLNA</name>
<dbReference type="AlphaFoldDB" id="A0AA36DJV4"/>
<proteinExistence type="predicted"/>
<organism evidence="3 4">
    <name type="scientific">Cylicocyclus nassatus</name>
    <name type="common">Nematode worm</name>
    <dbReference type="NCBI Taxonomy" id="53992"/>
    <lineage>
        <taxon>Eukaryota</taxon>
        <taxon>Metazoa</taxon>
        <taxon>Ecdysozoa</taxon>
        <taxon>Nematoda</taxon>
        <taxon>Chromadorea</taxon>
        <taxon>Rhabditida</taxon>
        <taxon>Rhabditina</taxon>
        <taxon>Rhabditomorpha</taxon>
        <taxon>Strongyloidea</taxon>
        <taxon>Strongylidae</taxon>
        <taxon>Cylicocyclus</taxon>
    </lineage>
</organism>
<evidence type="ECO:0000313" key="4">
    <source>
        <dbReference type="Proteomes" id="UP001176961"/>
    </source>
</evidence>
<keyword evidence="2" id="KW-0812">Transmembrane</keyword>
<feature type="region of interest" description="Disordered" evidence="1">
    <location>
        <begin position="132"/>
        <end position="165"/>
    </location>
</feature>
<comment type="caution">
    <text evidence="3">The sequence shown here is derived from an EMBL/GenBank/DDBJ whole genome shotgun (WGS) entry which is preliminary data.</text>
</comment>
<evidence type="ECO:0000313" key="3">
    <source>
        <dbReference type="EMBL" id="CAJ0588541.1"/>
    </source>
</evidence>
<dbReference type="EMBL" id="CATQJL010000001">
    <property type="protein sequence ID" value="CAJ0588541.1"/>
    <property type="molecule type" value="Genomic_DNA"/>
</dbReference>
<feature type="compositionally biased region" description="Polar residues" evidence="1">
    <location>
        <begin position="132"/>
        <end position="144"/>
    </location>
</feature>
<keyword evidence="2" id="KW-1133">Transmembrane helix</keyword>
<accession>A0AA36DJV4</accession>
<reference evidence="3" key="1">
    <citation type="submission" date="2023-07" db="EMBL/GenBank/DDBJ databases">
        <authorList>
            <consortium name="CYATHOMIX"/>
        </authorList>
    </citation>
    <scope>NUCLEOTIDE SEQUENCE</scope>
    <source>
        <strain evidence="3">N/A</strain>
    </source>
</reference>
<evidence type="ECO:0000256" key="2">
    <source>
        <dbReference type="SAM" id="Phobius"/>
    </source>
</evidence>
<gene>
    <name evidence="3" type="ORF">CYNAS_LOCUS524</name>
</gene>